<evidence type="ECO:0000256" key="3">
    <source>
        <dbReference type="ARBA" id="ARBA00022692"/>
    </source>
</evidence>
<dbReference type="EMBL" id="LR746273">
    <property type="protein sequence ID" value="CAA7403433.1"/>
    <property type="molecule type" value="Genomic_DNA"/>
</dbReference>
<dbReference type="Proteomes" id="UP000663760">
    <property type="component" value="Chromosome 10"/>
</dbReference>
<evidence type="ECO:0000256" key="5">
    <source>
        <dbReference type="ARBA" id="ARBA00022737"/>
    </source>
</evidence>
<dbReference type="Gene3D" id="3.30.200.20">
    <property type="entry name" value="Phosphorylase Kinase, domain 1"/>
    <property type="match status" value="1"/>
</dbReference>
<dbReference type="AlphaFoldDB" id="A0A7I8L057"/>
<evidence type="ECO:0000313" key="13">
    <source>
        <dbReference type="Proteomes" id="UP000663760"/>
    </source>
</evidence>
<dbReference type="Pfam" id="PF13855">
    <property type="entry name" value="LRR_8"/>
    <property type="match status" value="1"/>
</dbReference>
<feature type="domain" description="Protein kinase" evidence="11">
    <location>
        <begin position="373"/>
        <end position="662"/>
    </location>
</feature>
<reference evidence="12" key="1">
    <citation type="submission" date="2020-02" db="EMBL/GenBank/DDBJ databases">
        <authorList>
            <person name="Scholz U."/>
            <person name="Mascher M."/>
            <person name="Fiebig A."/>
        </authorList>
    </citation>
    <scope>NUCLEOTIDE SEQUENCE</scope>
</reference>
<dbReference type="InterPro" id="IPR001611">
    <property type="entry name" value="Leu-rich_rpt"/>
</dbReference>
<protein>
    <recommendedName>
        <fullName evidence="11">Protein kinase domain-containing protein</fullName>
    </recommendedName>
</protein>
<evidence type="ECO:0000256" key="10">
    <source>
        <dbReference type="SAM" id="SignalP"/>
    </source>
</evidence>
<evidence type="ECO:0000256" key="4">
    <source>
        <dbReference type="ARBA" id="ARBA00022729"/>
    </source>
</evidence>
<keyword evidence="13" id="KW-1185">Reference proteome</keyword>
<feature type="compositionally biased region" description="Gly residues" evidence="8">
    <location>
        <begin position="332"/>
        <end position="341"/>
    </location>
</feature>
<keyword evidence="6 9" id="KW-1133">Transmembrane helix</keyword>
<dbReference type="GO" id="GO:0005524">
    <property type="term" value="F:ATP binding"/>
    <property type="evidence" value="ECO:0007669"/>
    <property type="project" value="InterPro"/>
</dbReference>
<dbReference type="InterPro" id="IPR013210">
    <property type="entry name" value="LRR_N_plant-typ"/>
</dbReference>
<dbReference type="InterPro" id="IPR000719">
    <property type="entry name" value="Prot_kinase_dom"/>
</dbReference>
<evidence type="ECO:0000313" key="12">
    <source>
        <dbReference type="EMBL" id="CAA7403433.1"/>
    </source>
</evidence>
<dbReference type="SUPFAM" id="SSF52058">
    <property type="entry name" value="L domain-like"/>
    <property type="match status" value="1"/>
</dbReference>
<feature type="chain" id="PRO_5029620527" description="Protein kinase domain-containing protein" evidence="10">
    <location>
        <begin position="28"/>
        <end position="698"/>
    </location>
</feature>
<keyword evidence="3 9" id="KW-0812">Transmembrane</keyword>
<feature type="signal peptide" evidence="10">
    <location>
        <begin position="1"/>
        <end position="27"/>
    </location>
</feature>
<name>A0A7I8L057_SPIIN</name>
<keyword evidence="2" id="KW-0433">Leucine-rich repeat</keyword>
<dbReference type="OrthoDB" id="4062651at2759"/>
<dbReference type="Gene3D" id="1.10.510.10">
    <property type="entry name" value="Transferase(Phosphotransferase) domain 1"/>
    <property type="match status" value="1"/>
</dbReference>
<dbReference type="Pfam" id="PF00069">
    <property type="entry name" value="Pkinase"/>
    <property type="match status" value="1"/>
</dbReference>
<feature type="region of interest" description="Disordered" evidence="8">
    <location>
        <begin position="247"/>
        <end position="266"/>
    </location>
</feature>
<dbReference type="GO" id="GO:0004672">
    <property type="term" value="F:protein kinase activity"/>
    <property type="evidence" value="ECO:0007669"/>
    <property type="project" value="InterPro"/>
</dbReference>
<dbReference type="Gene3D" id="3.80.10.10">
    <property type="entry name" value="Ribonuclease Inhibitor"/>
    <property type="match status" value="2"/>
</dbReference>
<evidence type="ECO:0000259" key="11">
    <source>
        <dbReference type="PROSITE" id="PS50011"/>
    </source>
</evidence>
<gene>
    <name evidence="12" type="ORF">SI8410_10014111</name>
</gene>
<dbReference type="FunFam" id="3.80.10.10:FF:000400">
    <property type="entry name" value="Nuclear pore complex protein NUP107"/>
    <property type="match status" value="1"/>
</dbReference>
<feature type="compositionally biased region" description="Low complexity" evidence="8">
    <location>
        <begin position="251"/>
        <end position="264"/>
    </location>
</feature>
<dbReference type="PANTHER" id="PTHR48007">
    <property type="entry name" value="LEUCINE-RICH REPEAT RECEPTOR-LIKE PROTEIN KINASE PXC1"/>
    <property type="match status" value="1"/>
</dbReference>
<keyword evidence="7 9" id="KW-0472">Membrane</keyword>
<feature type="compositionally biased region" description="Polar residues" evidence="8">
    <location>
        <begin position="664"/>
        <end position="684"/>
    </location>
</feature>
<dbReference type="Pfam" id="PF08263">
    <property type="entry name" value="LRRNT_2"/>
    <property type="match status" value="1"/>
</dbReference>
<dbReference type="InterPro" id="IPR046959">
    <property type="entry name" value="PRK1-6/SRF4-like"/>
</dbReference>
<feature type="region of interest" description="Disordered" evidence="8">
    <location>
        <begin position="309"/>
        <end position="341"/>
    </location>
</feature>
<feature type="region of interest" description="Disordered" evidence="8">
    <location>
        <begin position="661"/>
        <end position="698"/>
    </location>
</feature>
<sequence length="698" mass="72713">MESQSLLPAPLLLLLVCTSSLCVLALAGKSPDEASLLALKSSVDPSGVLPWRRGSSAGGVCSWYGVRQCSPKGRVTKLVLESVNLTGNLHAGLLSPLDELRVLSFKSNFLSGEVPDMSGLTNLKALFLDDNRFSGEIPASLGTLHRLKAIALSGNGISGRIPDSLTKLPKLYALFLQNNRLSGRIPALNQRELRYLNVSGNLLAGEIPRTLALRRFDSSSFAGNPNLCGVQLRKPCKAIHSDPIFSPPLVPSSSSSSSYTTPSSEDGKKRKKRIAVIVSGSAAAFLFLAACVPLAAAFFLSSRRRRRSTPAAAEGGGGIRGEDAAGPSRGPNSGGGGGAGGGKRVFSWEAERLGKLTFCGGGAADYSLEELLKASAETLGRGTAGSTYKAVMESGLVVTVKRLKDPGSGGAGHDGGEFRRGGEALGAIRHPNLVPLRAYFQAQQERLLVYDYFPNGSLLSLLHGSSSATGRGGGGKPLHWTSCLKIAEDVAAGLQHLHEAAGVVHGNVKPSNVLLGSDFECCLTDYSLAAFVTSPDSGGGGGGGPSLVYRAPECRQLPRGAGGGVTPESDVYGFGVLVLELLTGKAPFQDLVEEYGEGIPQWVRSVREQGAADSSSGGGNEAPPAEEKLAALVSVAAACVSTRPEERPAAGEALRMIREARAAASSNGSDQSPGRWSDAVQSLPRSYGLDHMSLTERD</sequence>
<keyword evidence="5" id="KW-0677">Repeat</keyword>
<evidence type="ECO:0000256" key="1">
    <source>
        <dbReference type="ARBA" id="ARBA00004370"/>
    </source>
</evidence>
<dbReference type="GO" id="GO:0016020">
    <property type="term" value="C:membrane"/>
    <property type="evidence" value="ECO:0007669"/>
    <property type="project" value="UniProtKB-SubCell"/>
</dbReference>
<evidence type="ECO:0000256" key="9">
    <source>
        <dbReference type="SAM" id="Phobius"/>
    </source>
</evidence>
<organism evidence="12 13">
    <name type="scientific">Spirodela intermedia</name>
    <name type="common">Intermediate duckweed</name>
    <dbReference type="NCBI Taxonomy" id="51605"/>
    <lineage>
        <taxon>Eukaryota</taxon>
        <taxon>Viridiplantae</taxon>
        <taxon>Streptophyta</taxon>
        <taxon>Embryophyta</taxon>
        <taxon>Tracheophyta</taxon>
        <taxon>Spermatophyta</taxon>
        <taxon>Magnoliopsida</taxon>
        <taxon>Liliopsida</taxon>
        <taxon>Araceae</taxon>
        <taxon>Lemnoideae</taxon>
        <taxon>Spirodela</taxon>
    </lineage>
</organism>
<keyword evidence="4 10" id="KW-0732">Signal</keyword>
<dbReference type="PROSITE" id="PS50011">
    <property type="entry name" value="PROTEIN_KINASE_DOM"/>
    <property type="match status" value="1"/>
</dbReference>
<comment type="subcellular location">
    <subcellularLocation>
        <location evidence="1">Membrane</location>
    </subcellularLocation>
</comment>
<evidence type="ECO:0000256" key="7">
    <source>
        <dbReference type="ARBA" id="ARBA00023136"/>
    </source>
</evidence>
<dbReference type="PANTHER" id="PTHR48007:SF39">
    <property type="entry name" value="PROTEIN KINASE DOMAIN-CONTAINING PROTEIN"/>
    <property type="match status" value="1"/>
</dbReference>
<feature type="transmembrane region" description="Helical" evidence="9">
    <location>
        <begin position="274"/>
        <end position="300"/>
    </location>
</feature>
<evidence type="ECO:0000256" key="8">
    <source>
        <dbReference type="SAM" id="MobiDB-lite"/>
    </source>
</evidence>
<accession>A0A7I8L057</accession>
<evidence type="ECO:0000256" key="2">
    <source>
        <dbReference type="ARBA" id="ARBA00022614"/>
    </source>
</evidence>
<dbReference type="InterPro" id="IPR011009">
    <property type="entry name" value="Kinase-like_dom_sf"/>
</dbReference>
<dbReference type="InterPro" id="IPR032675">
    <property type="entry name" value="LRR_dom_sf"/>
</dbReference>
<proteinExistence type="predicted"/>
<evidence type="ECO:0000256" key="6">
    <source>
        <dbReference type="ARBA" id="ARBA00022989"/>
    </source>
</evidence>
<dbReference type="SUPFAM" id="SSF56112">
    <property type="entry name" value="Protein kinase-like (PK-like)"/>
    <property type="match status" value="1"/>
</dbReference>